<dbReference type="CDD" id="cd14528">
    <property type="entry name" value="PFA-DSP_Siw14"/>
    <property type="match status" value="1"/>
</dbReference>
<keyword evidence="10" id="KW-1185">Reference proteome</keyword>
<feature type="domain" description="Tyrosine-protein phosphatase" evidence="8">
    <location>
        <begin position="208"/>
        <end position="360"/>
    </location>
</feature>
<evidence type="ECO:0000313" key="10">
    <source>
        <dbReference type="Proteomes" id="UP001341281"/>
    </source>
</evidence>
<evidence type="ECO:0000256" key="4">
    <source>
        <dbReference type="ARBA" id="ARBA00047342"/>
    </source>
</evidence>
<dbReference type="PRINTS" id="PR01911">
    <property type="entry name" value="PFDSPHPHTASE"/>
</dbReference>
<dbReference type="PROSITE" id="PS00383">
    <property type="entry name" value="TYR_PHOSPHATASE_1"/>
    <property type="match status" value="1"/>
</dbReference>
<protein>
    <recommendedName>
        <fullName evidence="1">diphosphoinositol-polyphosphate diphosphatase</fullName>
        <ecNumber evidence="1">3.6.1.52</ecNumber>
    </recommendedName>
</protein>
<dbReference type="InterPro" id="IPR004861">
    <property type="entry name" value="Siw14-like"/>
</dbReference>
<accession>A0AAQ3TXL6</accession>
<comment type="catalytic activity">
    <reaction evidence="4">
        <text>5-diphospho-1D-myo-inositol 1,2,3,4,6-pentakisphosphate + H2O = 1D-myo-inositol hexakisphosphate + phosphate + H(+)</text>
        <dbReference type="Rhea" id="RHEA:22384"/>
        <dbReference type="ChEBI" id="CHEBI:15377"/>
        <dbReference type="ChEBI" id="CHEBI:15378"/>
        <dbReference type="ChEBI" id="CHEBI:43474"/>
        <dbReference type="ChEBI" id="CHEBI:58130"/>
        <dbReference type="ChEBI" id="CHEBI:58628"/>
        <dbReference type="EC" id="3.6.1.52"/>
    </reaction>
    <physiologicalReaction direction="left-to-right" evidence="4">
        <dbReference type="Rhea" id="RHEA:22385"/>
    </physiologicalReaction>
</comment>
<reference evidence="9 10" key="1">
    <citation type="submission" date="2024-02" db="EMBL/GenBank/DDBJ databases">
        <title>High-quality chromosome-scale genome assembly of Pensacola bahiagrass (Paspalum notatum Flugge var. saurae).</title>
        <authorList>
            <person name="Vega J.M."/>
            <person name="Podio M."/>
            <person name="Orjuela J."/>
            <person name="Siena L.A."/>
            <person name="Pessino S.C."/>
            <person name="Combes M.C."/>
            <person name="Mariac C."/>
            <person name="Albertini E."/>
            <person name="Pupilli F."/>
            <person name="Ortiz J.P.A."/>
            <person name="Leblanc O."/>
        </authorList>
    </citation>
    <scope>NUCLEOTIDE SEQUENCE [LARGE SCALE GENOMIC DNA]</scope>
    <source>
        <strain evidence="9">R1</strain>
        <tissue evidence="9">Leaf</tissue>
    </source>
</reference>
<proteinExistence type="inferred from homology"/>
<evidence type="ECO:0000256" key="6">
    <source>
        <dbReference type="ARBA" id="ARBA00047927"/>
    </source>
</evidence>
<dbReference type="GO" id="GO:0008486">
    <property type="term" value="F:diphosphoinositol-polyphosphate diphosphatase activity"/>
    <property type="evidence" value="ECO:0007669"/>
    <property type="project" value="UniProtKB-EC"/>
</dbReference>
<dbReference type="PANTHER" id="PTHR31126">
    <property type="entry name" value="TYROSINE-PROTEIN PHOSPHATASE"/>
    <property type="match status" value="1"/>
</dbReference>
<dbReference type="FunFam" id="3.90.190.10:FF:000024">
    <property type="entry name" value="probable tyrosine-protein phosphatase At1g05000"/>
    <property type="match status" value="1"/>
</dbReference>
<evidence type="ECO:0000256" key="5">
    <source>
        <dbReference type="ARBA" id="ARBA00047562"/>
    </source>
</evidence>
<organism evidence="9 10">
    <name type="scientific">Paspalum notatum var. saurae</name>
    <dbReference type="NCBI Taxonomy" id="547442"/>
    <lineage>
        <taxon>Eukaryota</taxon>
        <taxon>Viridiplantae</taxon>
        <taxon>Streptophyta</taxon>
        <taxon>Embryophyta</taxon>
        <taxon>Tracheophyta</taxon>
        <taxon>Spermatophyta</taxon>
        <taxon>Magnoliopsida</taxon>
        <taxon>Liliopsida</taxon>
        <taxon>Poales</taxon>
        <taxon>Poaceae</taxon>
        <taxon>PACMAD clade</taxon>
        <taxon>Panicoideae</taxon>
        <taxon>Andropogonodae</taxon>
        <taxon>Paspaleae</taxon>
        <taxon>Paspalinae</taxon>
        <taxon>Paspalum</taxon>
    </lineage>
</organism>
<dbReference type="PROSITE" id="PS50054">
    <property type="entry name" value="TYR_PHOSPHATASE_DUAL"/>
    <property type="match status" value="1"/>
</dbReference>
<evidence type="ECO:0000256" key="2">
    <source>
        <dbReference type="ARBA" id="ARBA00022801"/>
    </source>
</evidence>
<comment type="similarity">
    <text evidence="3">Belongs to the protein-tyrosine phosphatase family. Atypical dual-specificity phosphatase Siw14-like subfamily.</text>
</comment>
<evidence type="ECO:0000256" key="7">
    <source>
        <dbReference type="ARBA" id="ARBA00048424"/>
    </source>
</evidence>
<keyword evidence="2" id="KW-0378">Hydrolase</keyword>
<dbReference type="InterPro" id="IPR029021">
    <property type="entry name" value="Prot-tyrosine_phosphatase-like"/>
</dbReference>
<comment type="catalytic activity">
    <reaction evidence="5">
        <text>3,5-bis(diphospho)-1D-myo-inositol 1,2,4,6-tetrakisphosphate + H2O = 3-diphospho-1D-myo-inositol 1,2,4,5,6-pentakisphosphate + phosphate + 2 H(+)</text>
        <dbReference type="Rhea" id="RHEA:56312"/>
        <dbReference type="ChEBI" id="CHEBI:15377"/>
        <dbReference type="ChEBI" id="CHEBI:15378"/>
        <dbReference type="ChEBI" id="CHEBI:43474"/>
        <dbReference type="ChEBI" id="CHEBI:140372"/>
        <dbReference type="ChEBI" id="CHEBI:140374"/>
        <dbReference type="EC" id="3.6.1.52"/>
    </reaction>
    <physiologicalReaction direction="left-to-right" evidence="5">
        <dbReference type="Rhea" id="RHEA:56313"/>
    </physiologicalReaction>
</comment>
<dbReference type="InterPro" id="IPR020422">
    <property type="entry name" value="TYR_PHOSPHATASE_DUAL_dom"/>
</dbReference>
<dbReference type="EMBL" id="CP144750">
    <property type="protein sequence ID" value="WVZ82034.1"/>
    <property type="molecule type" value="Genomic_DNA"/>
</dbReference>
<comment type="catalytic activity">
    <reaction evidence="7">
        <text>6-diphospho-1D-myo-inositol pentakisphosphate + H2O = 1D-myo-inositol hexakisphosphate + phosphate + H(+)</text>
        <dbReference type="Rhea" id="RHEA:79703"/>
        <dbReference type="ChEBI" id="CHEBI:15377"/>
        <dbReference type="ChEBI" id="CHEBI:15378"/>
        <dbReference type="ChEBI" id="CHEBI:43474"/>
        <dbReference type="ChEBI" id="CHEBI:58130"/>
        <dbReference type="ChEBI" id="CHEBI:230534"/>
        <dbReference type="EC" id="3.6.1.52"/>
    </reaction>
    <physiologicalReaction direction="left-to-right" evidence="7">
        <dbReference type="Rhea" id="RHEA:79704"/>
    </physiologicalReaction>
</comment>
<sequence length="361" mass="41408">MKLEVMPKPRGLEAEQREDAIETSELELWKHVPLSQTTEVAYDETTLVPPLNFSVVDDGIFRSGFPKIDNFCFLKSLDLRSIVYLCPEPYPETNMEFLEKNGIRLHQFGIEGHKHSTRRNHHQASCPSVLRLCLPRPDPREMKLEVMPKQRVLESEQREEAMEMSGLELWKHEKPPRMCPLPPPPPTPPLPPPPAAGCDEATFVPPLNFAMVDDGIYRSGFPEAANFPFLETLNLRSIVYLCPEPYPEANTEFLEKNGIRLHQFGIEGRKEPFVNIPDDKIREALKVVLDPRNQPLLIHCKRGKHRTGCLVGCLRKLQKWCLSSVFDEYHRFAAAKARITDQRFMELFDVSSLKHLAPSHC</sequence>
<evidence type="ECO:0000256" key="3">
    <source>
        <dbReference type="ARBA" id="ARBA00044949"/>
    </source>
</evidence>
<comment type="catalytic activity">
    <reaction evidence="6">
        <text>1,5-bis(diphospho)-1D-myo-inositol 2,3,4,6-tetrakisphosphate + H2O = 1-diphospho-1D-myo-inositol 2,3,4,5,6-pentakisphosphate + phosphate + 2 H(+)</text>
        <dbReference type="Rhea" id="RHEA:79699"/>
        <dbReference type="ChEBI" id="CHEBI:15377"/>
        <dbReference type="ChEBI" id="CHEBI:15378"/>
        <dbReference type="ChEBI" id="CHEBI:43474"/>
        <dbReference type="ChEBI" id="CHEBI:74946"/>
        <dbReference type="ChEBI" id="CHEBI:77983"/>
        <dbReference type="EC" id="3.6.1.52"/>
    </reaction>
    <physiologicalReaction direction="left-to-right" evidence="6">
        <dbReference type="Rhea" id="RHEA:79700"/>
    </physiologicalReaction>
</comment>
<dbReference type="SUPFAM" id="SSF52799">
    <property type="entry name" value="(Phosphotyrosine protein) phosphatases II"/>
    <property type="match status" value="2"/>
</dbReference>
<dbReference type="Pfam" id="PF03162">
    <property type="entry name" value="Y_phosphatase2"/>
    <property type="match status" value="2"/>
</dbReference>
<dbReference type="GO" id="GO:0005737">
    <property type="term" value="C:cytoplasm"/>
    <property type="evidence" value="ECO:0007669"/>
    <property type="project" value="TreeGrafter"/>
</dbReference>
<dbReference type="PANTHER" id="PTHR31126:SF48">
    <property type="entry name" value="INOSITOL PHOSPHATASE SIW14"/>
    <property type="match status" value="1"/>
</dbReference>
<dbReference type="AlphaFoldDB" id="A0AAQ3TXL6"/>
<name>A0AAQ3TXL6_PASNO</name>
<evidence type="ECO:0000259" key="8">
    <source>
        <dbReference type="PROSITE" id="PS50054"/>
    </source>
</evidence>
<evidence type="ECO:0000256" key="1">
    <source>
        <dbReference type="ARBA" id="ARBA00012527"/>
    </source>
</evidence>
<dbReference type="Gene3D" id="3.90.190.10">
    <property type="entry name" value="Protein tyrosine phosphatase superfamily"/>
    <property type="match status" value="2"/>
</dbReference>
<dbReference type="Proteomes" id="UP001341281">
    <property type="component" value="Chromosome 06"/>
</dbReference>
<dbReference type="EC" id="3.6.1.52" evidence="1"/>
<dbReference type="InterPro" id="IPR016130">
    <property type="entry name" value="Tyr_Pase_AS"/>
</dbReference>
<dbReference type="InterPro" id="IPR020428">
    <property type="entry name" value="PFA-DSPs"/>
</dbReference>
<evidence type="ECO:0000313" key="9">
    <source>
        <dbReference type="EMBL" id="WVZ82034.1"/>
    </source>
</evidence>
<gene>
    <name evidence="9" type="ORF">U9M48_029346</name>
</gene>
<dbReference type="GO" id="GO:0016791">
    <property type="term" value="F:phosphatase activity"/>
    <property type="evidence" value="ECO:0007669"/>
    <property type="project" value="InterPro"/>
</dbReference>